<proteinExistence type="predicted"/>
<evidence type="ECO:0000313" key="2">
    <source>
        <dbReference type="EMBL" id="KAK7197110.1"/>
    </source>
</evidence>
<sequence length="599" mass="62112">MASKRPRTHAAFAGNSDVDEDLRALGTRSASASPAHWCDDDLDDIFAEVPLRGRARTSESSTGISSRGLGSTSPSSPRAMHESIGGDEVDVLRRKDEEVADMALFLATTVGETSSRTSLVELVDLLEQRGVQRVVLALRRAGGLGTFVARLHRAASFSDADRRVAVALFFFLMNHVDAEALLHESVVGFLVHSLGAAEPSRTVGIAAAPASAAPAAERATPHWSTRARRRTAGPQTQYPLTRSTAADGLEGRVEALCGSAAPTRSGDGTVISCAALALRSLLTLLFAYNGSHLHASAPQGHSVPLLFARTGGLERVAELLCRSDTRESALSLLEVLTATDALSLEGARLPPLVPALVALLSAGATCVPALKVLTNITNIVPDALAAGGAIAPFAEFALQSLSHAAGSGAVDEGEVFVLCCAINVVKYESRESGAAAAAAGLASALLASDTTLASLARTMVESYGGTSTEQLVRSGYYALLLGALSLVAVATADGHMTMRVPVMTAVARASGDTSMGRRARHQPMRIVLAIAQEFLLFQSSAGTLTKAALADAQALLDRILRCNGITAATDSCGGVEGETALTTAADVDEDDMLIGQLLQ</sequence>
<evidence type="ECO:0000256" key="1">
    <source>
        <dbReference type="SAM" id="MobiDB-lite"/>
    </source>
</evidence>
<comment type="caution">
    <text evidence="2">The sequence shown here is derived from an EMBL/GenBank/DDBJ whole genome shotgun (WGS) entry which is preliminary data.</text>
</comment>
<gene>
    <name evidence="2" type="ORF">NESM_000656100</name>
</gene>
<organism evidence="2 3">
    <name type="scientific">Novymonas esmeraldas</name>
    <dbReference type="NCBI Taxonomy" id="1808958"/>
    <lineage>
        <taxon>Eukaryota</taxon>
        <taxon>Discoba</taxon>
        <taxon>Euglenozoa</taxon>
        <taxon>Kinetoplastea</taxon>
        <taxon>Metakinetoplastina</taxon>
        <taxon>Trypanosomatida</taxon>
        <taxon>Trypanosomatidae</taxon>
        <taxon>Novymonas</taxon>
    </lineage>
</organism>
<feature type="region of interest" description="Disordered" evidence="1">
    <location>
        <begin position="54"/>
        <end position="87"/>
    </location>
</feature>
<evidence type="ECO:0008006" key="4">
    <source>
        <dbReference type="Google" id="ProtNLM"/>
    </source>
</evidence>
<evidence type="ECO:0000313" key="3">
    <source>
        <dbReference type="Proteomes" id="UP001430356"/>
    </source>
</evidence>
<keyword evidence="3" id="KW-1185">Reference proteome</keyword>
<protein>
    <recommendedName>
        <fullName evidence="4">Wings apart-like protein C-terminal domain-containing protein</fullName>
    </recommendedName>
</protein>
<feature type="region of interest" description="Disordered" evidence="1">
    <location>
        <begin position="1"/>
        <end position="20"/>
    </location>
</feature>
<dbReference type="EMBL" id="JAECZO010000095">
    <property type="protein sequence ID" value="KAK7197110.1"/>
    <property type="molecule type" value="Genomic_DNA"/>
</dbReference>
<name>A0AAW0ES89_9TRYP</name>
<reference evidence="2 3" key="1">
    <citation type="journal article" date="2021" name="MBio">
        <title>A New Model Trypanosomatid, Novymonas esmeraldas: Genomic Perception of Its 'Candidatus Pandoraea novymonadis' Endosymbiont.</title>
        <authorList>
            <person name="Zakharova A."/>
            <person name="Saura A."/>
            <person name="Butenko A."/>
            <person name="Podesvova L."/>
            <person name="Warmusova S."/>
            <person name="Kostygov A.Y."/>
            <person name="Nenarokova A."/>
            <person name="Lukes J."/>
            <person name="Opperdoes F.R."/>
            <person name="Yurchenko V."/>
        </authorList>
    </citation>
    <scope>NUCLEOTIDE SEQUENCE [LARGE SCALE GENOMIC DNA]</scope>
    <source>
        <strain evidence="2 3">E262AT.01</strain>
    </source>
</reference>
<dbReference type="AlphaFoldDB" id="A0AAW0ES89"/>
<feature type="region of interest" description="Disordered" evidence="1">
    <location>
        <begin position="215"/>
        <end position="239"/>
    </location>
</feature>
<accession>A0AAW0ES89</accession>
<dbReference type="Proteomes" id="UP001430356">
    <property type="component" value="Unassembled WGS sequence"/>
</dbReference>
<feature type="compositionally biased region" description="Low complexity" evidence="1">
    <location>
        <begin position="65"/>
        <end position="78"/>
    </location>
</feature>